<dbReference type="Proteomes" id="UP000215914">
    <property type="component" value="Chromosome 5"/>
</dbReference>
<sequence>MDRIFQTYIRRKKKTIPDFDIRKCDFGSNKPGSDKLNAKLGNQEVESEYAWLLILCLIETDKQTKDTTREDQNEYESENGDEDEDAHVDENNKDPEYLLFLENLSEHGKSYKLKISRDDEEPCFLYYEEQVSSDWCGDLQTCTDDSGDEVTVSEDMQIKQQAKRKRNEKSGPISTKKEVSKRKKINDRKTVTQSPRDQGMTVHIKEEPVENEKNVTTCDSDSDVVILDDVQKCSEVNNKQLVVAEKEPSLREKLMCILKHPYDEEEYKLLSEYIEKKKPVCRRRPLRNGRSREIPEAGVNKSVLNYGPERFQLMLDAARKDPPKALNLLRMFRFWLEHAPNDDAFQPWREKRFLKVRPSKKNALNHMQQQLLLKDK</sequence>
<reference evidence="2" key="3">
    <citation type="submission" date="2020-06" db="EMBL/GenBank/DDBJ databases">
        <title>Helianthus annuus Genome sequencing and assembly Release 2.</title>
        <authorList>
            <person name="Gouzy J."/>
            <person name="Langlade N."/>
            <person name="Munos S."/>
        </authorList>
    </citation>
    <scope>NUCLEOTIDE SEQUENCE</scope>
    <source>
        <tissue evidence="2">Leaves</tissue>
    </source>
</reference>
<evidence type="ECO:0000313" key="4">
    <source>
        <dbReference type="Proteomes" id="UP000215914"/>
    </source>
</evidence>
<keyword evidence="4" id="KW-1185">Reference proteome</keyword>
<dbReference type="PANTHER" id="PTHR34194:SF2">
    <property type="entry name" value="F14J8.16 PROTEIN"/>
    <property type="match status" value="1"/>
</dbReference>
<accession>A0A251URD6</accession>
<dbReference type="FunCoup" id="A0A251URD6">
    <property type="interactions" value="186"/>
</dbReference>
<dbReference type="EMBL" id="CM007894">
    <property type="protein sequence ID" value="OTG25629.1"/>
    <property type="molecule type" value="Genomic_DNA"/>
</dbReference>
<feature type="compositionally biased region" description="Acidic residues" evidence="1">
    <location>
        <begin position="73"/>
        <end position="87"/>
    </location>
</feature>
<dbReference type="EMBL" id="MNCJ02000320">
    <property type="protein sequence ID" value="KAF5806352.1"/>
    <property type="molecule type" value="Genomic_DNA"/>
</dbReference>
<protein>
    <submittedName>
        <fullName evidence="3">Uncharacterized protein</fullName>
    </submittedName>
</protein>
<reference evidence="3" key="2">
    <citation type="submission" date="2017-02" db="EMBL/GenBank/DDBJ databases">
        <title>Sunflower complete genome.</title>
        <authorList>
            <person name="Langlade N."/>
            <person name="Munos S."/>
        </authorList>
    </citation>
    <scope>NUCLEOTIDE SEQUENCE [LARGE SCALE GENOMIC DNA]</scope>
    <source>
        <tissue evidence="3">Leaves</tissue>
    </source>
</reference>
<feature type="region of interest" description="Disordered" evidence="1">
    <location>
        <begin position="65"/>
        <end position="89"/>
    </location>
</feature>
<feature type="region of interest" description="Disordered" evidence="1">
    <location>
        <begin position="157"/>
        <end position="197"/>
    </location>
</feature>
<reference evidence="2 4" key="1">
    <citation type="journal article" date="2017" name="Nature">
        <title>The sunflower genome provides insights into oil metabolism, flowering and Asterid evolution.</title>
        <authorList>
            <person name="Badouin H."/>
            <person name="Gouzy J."/>
            <person name="Grassa C.J."/>
            <person name="Murat F."/>
            <person name="Staton S.E."/>
            <person name="Cottret L."/>
            <person name="Lelandais-Briere C."/>
            <person name="Owens G.L."/>
            <person name="Carrere S."/>
            <person name="Mayjonade B."/>
            <person name="Legrand L."/>
            <person name="Gill N."/>
            <person name="Kane N.C."/>
            <person name="Bowers J.E."/>
            <person name="Hubner S."/>
            <person name="Bellec A."/>
            <person name="Berard A."/>
            <person name="Berges H."/>
            <person name="Blanchet N."/>
            <person name="Boniface M.C."/>
            <person name="Brunel D."/>
            <person name="Catrice O."/>
            <person name="Chaidir N."/>
            <person name="Claudel C."/>
            <person name="Donnadieu C."/>
            <person name="Faraut T."/>
            <person name="Fievet G."/>
            <person name="Helmstetter N."/>
            <person name="King M."/>
            <person name="Knapp S.J."/>
            <person name="Lai Z."/>
            <person name="Le Paslier M.C."/>
            <person name="Lippi Y."/>
            <person name="Lorenzon L."/>
            <person name="Mandel J.R."/>
            <person name="Marage G."/>
            <person name="Marchand G."/>
            <person name="Marquand E."/>
            <person name="Bret-Mestries E."/>
            <person name="Morien E."/>
            <person name="Nambeesan S."/>
            <person name="Nguyen T."/>
            <person name="Pegot-Espagnet P."/>
            <person name="Pouilly N."/>
            <person name="Raftis F."/>
            <person name="Sallet E."/>
            <person name="Schiex T."/>
            <person name="Thomas J."/>
            <person name="Vandecasteele C."/>
            <person name="Vares D."/>
            <person name="Vear F."/>
            <person name="Vautrin S."/>
            <person name="Crespi M."/>
            <person name="Mangin B."/>
            <person name="Burke J.M."/>
            <person name="Salse J."/>
            <person name="Munos S."/>
            <person name="Vincourt P."/>
            <person name="Rieseberg L.H."/>
            <person name="Langlade N.B."/>
        </authorList>
    </citation>
    <scope>NUCLEOTIDE SEQUENCE [LARGE SCALE GENOMIC DNA]</scope>
    <source>
        <strain evidence="4">cv. SF193</strain>
        <tissue evidence="2">Leaves</tissue>
    </source>
</reference>
<dbReference type="Gramene" id="mRNA:HanXRQr2_Chr05g0220371">
    <property type="protein sequence ID" value="mRNA:HanXRQr2_Chr05g0220371"/>
    <property type="gene ID" value="HanXRQr2_Chr05g0220371"/>
</dbReference>
<evidence type="ECO:0000256" key="1">
    <source>
        <dbReference type="SAM" id="MobiDB-lite"/>
    </source>
</evidence>
<organism evidence="3 4">
    <name type="scientific">Helianthus annuus</name>
    <name type="common">Common sunflower</name>
    <dbReference type="NCBI Taxonomy" id="4232"/>
    <lineage>
        <taxon>Eukaryota</taxon>
        <taxon>Viridiplantae</taxon>
        <taxon>Streptophyta</taxon>
        <taxon>Embryophyta</taxon>
        <taxon>Tracheophyta</taxon>
        <taxon>Spermatophyta</taxon>
        <taxon>Magnoliopsida</taxon>
        <taxon>eudicotyledons</taxon>
        <taxon>Gunneridae</taxon>
        <taxon>Pentapetalae</taxon>
        <taxon>asterids</taxon>
        <taxon>campanulids</taxon>
        <taxon>Asterales</taxon>
        <taxon>Asteraceae</taxon>
        <taxon>Asteroideae</taxon>
        <taxon>Heliantheae alliance</taxon>
        <taxon>Heliantheae</taxon>
        <taxon>Helianthus</taxon>
    </lineage>
</organism>
<evidence type="ECO:0000313" key="2">
    <source>
        <dbReference type="EMBL" id="KAF5806352.1"/>
    </source>
</evidence>
<gene>
    <name evidence="3" type="ORF">HannXRQ_Chr05g0149711</name>
    <name evidence="2" type="ORF">HanXRQr2_Chr05g0220371</name>
</gene>
<dbReference type="PANTHER" id="PTHR34194">
    <property type="entry name" value="F14J8.16 PROTEIN"/>
    <property type="match status" value="1"/>
</dbReference>
<evidence type="ECO:0000313" key="3">
    <source>
        <dbReference type="EMBL" id="OTG25629.1"/>
    </source>
</evidence>
<dbReference type="OrthoDB" id="298344at2759"/>
<name>A0A251URD6_HELAN</name>
<dbReference type="AlphaFoldDB" id="A0A251URD6"/>
<dbReference type="InParanoid" id="A0A251URD6"/>
<dbReference type="OMA" id="IDKPLAC"/>
<dbReference type="STRING" id="4232.A0A251URD6"/>
<proteinExistence type="predicted"/>